<evidence type="ECO:0000313" key="1">
    <source>
        <dbReference type="EMBL" id="KAL0013320.1"/>
    </source>
</evidence>
<proteinExistence type="predicted"/>
<dbReference type="AlphaFoldDB" id="A0AAW2DRG1"/>
<evidence type="ECO:0008006" key="3">
    <source>
        <dbReference type="Google" id="ProtNLM"/>
    </source>
</evidence>
<organism evidence="1 2">
    <name type="scientific">Lithocarpus litseifolius</name>
    <dbReference type="NCBI Taxonomy" id="425828"/>
    <lineage>
        <taxon>Eukaryota</taxon>
        <taxon>Viridiplantae</taxon>
        <taxon>Streptophyta</taxon>
        <taxon>Embryophyta</taxon>
        <taxon>Tracheophyta</taxon>
        <taxon>Spermatophyta</taxon>
        <taxon>Magnoliopsida</taxon>
        <taxon>eudicotyledons</taxon>
        <taxon>Gunneridae</taxon>
        <taxon>Pentapetalae</taxon>
        <taxon>rosids</taxon>
        <taxon>fabids</taxon>
        <taxon>Fagales</taxon>
        <taxon>Fagaceae</taxon>
        <taxon>Lithocarpus</taxon>
    </lineage>
</organism>
<comment type="caution">
    <text evidence="1">The sequence shown here is derived from an EMBL/GenBank/DDBJ whole genome shotgun (WGS) entry which is preliminary data.</text>
</comment>
<protein>
    <recommendedName>
        <fullName evidence="3">Reverse transcriptase zinc-binding domain-containing protein</fullName>
    </recommendedName>
</protein>
<gene>
    <name evidence="1" type="ORF">SO802_000389</name>
</gene>
<dbReference type="EMBL" id="JAZDWU010000001">
    <property type="protein sequence ID" value="KAL0013320.1"/>
    <property type="molecule type" value="Genomic_DNA"/>
</dbReference>
<keyword evidence="2" id="KW-1185">Reference proteome</keyword>
<name>A0AAW2DRG1_9ROSI</name>
<accession>A0AAW2DRG1</accession>
<evidence type="ECO:0000313" key="2">
    <source>
        <dbReference type="Proteomes" id="UP001459277"/>
    </source>
</evidence>
<dbReference type="Proteomes" id="UP001459277">
    <property type="component" value="Unassembled WGS sequence"/>
</dbReference>
<reference evidence="1 2" key="1">
    <citation type="submission" date="2024-01" db="EMBL/GenBank/DDBJ databases">
        <title>A telomere-to-telomere, gap-free genome of sweet tea (Lithocarpus litseifolius).</title>
        <authorList>
            <person name="Zhou J."/>
        </authorList>
    </citation>
    <scope>NUCLEOTIDE SEQUENCE [LARGE SCALE GENOMIC DNA]</scope>
    <source>
        <strain evidence="1">Zhou-2022a</strain>
        <tissue evidence="1">Leaf</tissue>
    </source>
</reference>
<sequence>MCRCLGSDESVIHAIWSCPAIDCVWEEAARWGFRDSVIFQSCSELVAWILEHGKHPELFSMIAWSIWTQRNQIRTVQQHCTTDQLAQIAKARLEEYQAIRSVATNIAPLQSPSQRQTCNGQVVASLSEQLNQAYQPIEVKAMAAIRRISLRLSLALWLTAVEKTEGARLRGLEILFTASAQTTVV</sequence>